<reference evidence="4 5" key="1">
    <citation type="submission" date="2024-04" db="EMBL/GenBank/DDBJ databases">
        <title>Tritrichomonas musculus Genome.</title>
        <authorList>
            <person name="Alves-Ferreira E."/>
            <person name="Grigg M."/>
            <person name="Lorenzi H."/>
            <person name="Galac M."/>
        </authorList>
    </citation>
    <scope>NUCLEOTIDE SEQUENCE [LARGE SCALE GENOMIC DNA]</scope>
    <source>
        <strain evidence="4 5">EAF2021</strain>
    </source>
</reference>
<evidence type="ECO:0000313" key="4">
    <source>
        <dbReference type="EMBL" id="KAK8898728.1"/>
    </source>
</evidence>
<dbReference type="Gene3D" id="1.10.10.60">
    <property type="entry name" value="Homeodomain-like"/>
    <property type="match status" value="1"/>
</dbReference>
<keyword evidence="5" id="KW-1185">Reference proteome</keyword>
<dbReference type="Pfam" id="PF00046">
    <property type="entry name" value="Homeodomain"/>
    <property type="match status" value="1"/>
</dbReference>
<comment type="subcellular location">
    <subcellularLocation>
        <location evidence="1 2">Nucleus</location>
    </subcellularLocation>
</comment>
<feature type="DNA-binding region" description="Homeobox" evidence="1">
    <location>
        <begin position="760"/>
        <end position="819"/>
    </location>
</feature>
<dbReference type="InterPro" id="IPR001356">
    <property type="entry name" value="HD"/>
</dbReference>
<dbReference type="SMART" id="SM00389">
    <property type="entry name" value="HOX"/>
    <property type="match status" value="1"/>
</dbReference>
<dbReference type="InterPro" id="IPR009057">
    <property type="entry name" value="Homeodomain-like_sf"/>
</dbReference>
<protein>
    <recommendedName>
        <fullName evidence="3">Homeobox domain-containing protein</fullName>
    </recommendedName>
</protein>
<organism evidence="4 5">
    <name type="scientific">Tritrichomonas musculus</name>
    <dbReference type="NCBI Taxonomy" id="1915356"/>
    <lineage>
        <taxon>Eukaryota</taxon>
        <taxon>Metamonada</taxon>
        <taxon>Parabasalia</taxon>
        <taxon>Tritrichomonadida</taxon>
        <taxon>Tritrichomonadidae</taxon>
        <taxon>Tritrichomonas</taxon>
    </lineage>
</organism>
<keyword evidence="1 2" id="KW-0238">DNA-binding</keyword>
<keyword evidence="1 2" id="KW-0371">Homeobox</keyword>
<evidence type="ECO:0000259" key="3">
    <source>
        <dbReference type="PROSITE" id="PS50071"/>
    </source>
</evidence>
<keyword evidence="1 2" id="KW-0539">Nucleus</keyword>
<evidence type="ECO:0000313" key="5">
    <source>
        <dbReference type="Proteomes" id="UP001470230"/>
    </source>
</evidence>
<name>A0ABR2L6Q8_9EUKA</name>
<feature type="domain" description="Homeobox" evidence="3">
    <location>
        <begin position="758"/>
        <end position="818"/>
    </location>
</feature>
<comment type="caution">
    <text evidence="4">The sequence shown here is derived from an EMBL/GenBank/DDBJ whole genome shotgun (WGS) entry which is preliminary data.</text>
</comment>
<sequence>MDVPITEILSDAAPIQNVVEHKPCLTDTECFMPPNYTFSDKLVTIMLHSHDLVAFARNHNNQFLIDFLNYNKLTWEKSLKISINILTTNFIACLGPPNFIYFISLDPKTFIIRFDEDSWTYQTYIIFEKVSKVSFINANILYLLMNNSVYCIDLYSVFDENFSLSQQVIQENDILENKDNSKVIRIQKYINLCKSNFLDQVKIFATQQFYHYSLIYTSDINTPLLIFDTLNKSFCFEKELSEVTDYFKRKPSPVYPLNDANFMQVPGKSNCFYLFHDFDSSQNTFIPINKPLIIKSCQNQNNEQLTIITVSVKRISPIIAMFSLPGEGFNFLSVSNRHYYQFYTSRGLLSIINHSKSIINSHSKQKIDDNKETKDSSYINYIVEEIEKAKPIDENLKIIANPKTMIDDNANSDVKNEKKEKPLSLPIISPIEIPNFVHESNNNQSPAIGEETINLQNLDDKDSIGTDIYTSIHCFQSIQKDTVSFKNDKYKVNNENKSKIGVVLHFLSLGPLPKVDLPNIEIDFNPEYHLEITTPIIPHCFFIKSVEVIVGCVENDDILSFYLKPSSCIIPQKVNVKCKPDSSYKVILKVSNGYQSAYSDSIDFKTPNPGRPPKVEDFIGTYASDDTYIFKWSSIPDTYNVNSYILEGSLNDLHDVNSFKFVQQCNDKFFDISPNEPKNFYEYSFDDIDLKTTNAPLDDGFEFIIDLPNQVSVNDLCGAKLKISIPYKQFRIRAANSIGAGEPSEPCLISKKISTHQKKAQPASSRISKEHILFLNEKYRENPNPNLSERNEMAETLSLPYQTVNSWFARKRHADKVNGKQQPP</sequence>
<evidence type="ECO:0000256" key="1">
    <source>
        <dbReference type="PROSITE-ProRule" id="PRU00108"/>
    </source>
</evidence>
<dbReference type="EMBL" id="JAPFFF010000001">
    <property type="protein sequence ID" value="KAK8898728.1"/>
    <property type="molecule type" value="Genomic_DNA"/>
</dbReference>
<dbReference type="Proteomes" id="UP001470230">
    <property type="component" value="Unassembled WGS sequence"/>
</dbReference>
<dbReference type="SUPFAM" id="SSF46689">
    <property type="entry name" value="Homeodomain-like"/>
    <property type="match status" value="1"/>
</dbReference>
<accession>A0ABR2L6Q8</accession>
<evidence type="ECO:0000256" key="2">
    <source>
        <dbReference type="RuleBase" id="RU000682"/>
    </source>
</evidence>
<dbReference type="PROSITE" id="PS50071">
    <property type="entry name" value="HOMEOBOX_2"/>
    <property type="match status" value="1"/>
</dbReference>
<proteinExistence type="predicted"/>
<gene>
    <name evidence="4" type="ORF">M9Y10_001020</name>
</gene>